<evidence type="ECO:0000313" key="2">
    <source>
        <dbReference type="Proteomes" id="UP000275078"/>
    </source>
</evidence>
<proteinExistence type="predicted"/>
<evidence type="ECO:0000313" key="1">
    <source>
        <dbReference type="EMBL" id="RPA77195.1"/>
    </source>
</evidence>
<dbReference type="Proteomes" id="UP000275078">
    <property type="component" value="Unassembled WGS sequence"/>
</dbReference>
<name>A0A3N4HTL9_ASCIM</name>
<reference evidence="1 2" key="1">
    <citation type="journal article" date="2018" name="Nat. Ecol. Evol.">
        <title>Pezizomycetes genomes reveal the molecular basis of ectomycorrhizal truffle lifestyle.</title>
        <authorList>
            <person name="Murat C."/>
            <person name="Payen T."/>
            <person name="Noel B."/>
            <person name="Kuo A."/>
            <person name="Morin E."/>
            <person name="Chen J."/>
            <person name="Kohler A."/>
            <person name="Krizsan K."/>
            <person name="Balestrini R."/>
            <person name="Da Silva C."/>
            <person name="Montanini B."/>
            <person name="Hainaut M."/>
            <person name="Levati E."/>
            <person name="Barry K.W."/>
            <person name="Belfiori B."/>
            <person name="Cichocki N."/>
            <person name="Clum A."/>
            <person name="Dockter R.B."/>
            <person name="Fauchery L."/>
            <person name="Guy J."/>
            <person name="Iotti M."/>
            <person name="Le Tacon F."/>
            <person name="Lindquist E.A."/>
            <person name="Lipzen A."/>
            <person name="Malagnac F."/>
            <person name="Mello A."/>
            <person name="Molinier V."/>
            <person name="Miyauchi S."/>
            <person name="Poulain J."/>
            <person name="Riccioni C."/>
            <person name="Rubini A."/>
            <person name="Sitrit Y."/>
            <person name="Splivallo R."/>
            <person name="Traeger S."/>
            <person name="Wang M."/>
            <person name="Zifcakova L."/>
            <person name="Wipf D."/>
            <person name="Zambonelli A."/>
            <person name="Paolocci F."/>
            <person name="Nowrousian M."/>
            <person name="Ottonello S."/>
            <person name="Baldrian P."/>
            <person name="Spatafora J.W."/>
            <person name="Henrissat B."/>
            <person name="Nagy L.G."/>
            <person name="Aury J.M."/>
            <person name="Wincker P."/>
            <person name="Grigoriev I.V."/>
            <person name="Bonfante P."/>
            <person name="Martin F.M."/>
        </authorList>
    </citation>
    <scope>NUCLEOTIDE SEQUENCE [LARGE SCALE GENOMIC DNA]</scope>
    <source>
        <strain evidence="1 2">RN42</strain>
    </source>
</reference>
<dbReference type="EMBL" id="ML119730">
    <property type="protein sequence ID" value="RPA77195.1"/>
    <property type="molecule type" value="Genomic_DNA"/>
</dbReference>
<keyword evidence="2" id="KW-1185">Reference proteome</keyword>
<sequence length="96" mass="10437">MFSMLLAGGCCSFVPGPHLSGSALDLHRQIFSIPRRVRWCLGMLSVCRFRSWTARGGWGKRRCGVGEVGLNAVVVGFLVGQERGGRVGRRKVSTTS</sequence>
<gene>
    <name evidence="1" type="ORF">BJ508DRAFT_172937</name>
</gene>
<accession>A0A3N4HTL9</accession>
<dbReference type="AlphaFoldDB" id="A0A3N4HTL9"/>
<protein>
    <submittedName>
        <fullName evidence="1">Uncharacterized protein</fullName>
    </submittedName>
</protein>
<organism evidence="1 2">
    <name type="scientific">Ascobolus immersus RN42</name>
    <dbReference type="NCBI Taxonomy" id="1160509"/>
    <lineage>
        <taxon>Eukaryota</taxon>
        <taxon>Fungi</taxon>
        <taxon>Dikarya</taxon>
        <taxon>Ascomycota</taxon>
        <taxon>Pezizomycotina</taxon>
        <taxon>Pezizomycetes</taxon>
        <taxon>Pezizales</taxon>
        <taxon>Ascobolaceae</taxon>
        <taxon>Ascobolus</taxon>
    </lineage>
</organism>